<sequence>MLNKVSSEAYNVVSDAYSAFNTSFKVRGTLIENNESEVKIDVGDNKIIQAKLKEKIDANVGDTVVIDKKKIISSKVVDSSSEVKITEDERVKYSDVLKKLNIELSEDNLNAVKTLNSHGIKLSKENIMSFVFSKNYLDEIVGSLDYDSAVKLLDKNIDIENDSLQKIAAALDEIKNEKEGFSFSKLFKMKKEVTTDEAEEIAKKIYGSKMGKDITDIIKVLYKRNVSITKKNIERVNDIFYKLDKLSDIKDETFIDTVKNKVDATIDNLYKIKNFIKKGVVEVSDKISSISAKVYETFLPKVNKVTEKDLRLLEEDIKFLLEDMNMNVDDNIHLAKKFIKNGLEVTKENIKNVNEMKEALSYITKNLNKDKAAALIKSKIDIEKLDIRELAKQIKDIGNIQTDIKVEDKEVQDILQKIDNLKNIGEKDLLTLLKKDVDFEINKIEKVIFKSKDTLINDISNMKNQSSNLLNSSINSINKLTQIFSDIKNLDFNILSFQLKNKMPMTLNNIHSSYLLLNNKNDNINNLNKKIKISKKLEPKHENIVKKYVKDNINLFGIKKEDIKGFDKAVSVAKSLIQNSLNLSKINIQRVYESYGQFKYIKDNLTSNIVKDSLSKGLEIEYMNLDDLSEYVKDFKNNIDKSQTKINNYLKTFTDNITTINKEREASIAFIMKNNRSMSLKEIKKTSSFFKNKDQIGHKISDIVRFLEGREDEVSKKSIYKLKQTVKNISKDAKDGKLDPKKVYEDISNAIKDMQNNVNVDDKINKDFNKKYEDLMESLERSYIFNKEEKILQFPLLINEQFSNLNMYFRDRKKSGKKIDKDDMDVVLSLNTANMGNINIHLGVNKDNVSIKMGINNVENKNHIENYKDLLENLLKDIGYNLDDISFDVDNENIIDISQEKEEDSISKGFLDLKI</sequence>
<dbReference type="InterPro" id="IPR038610">
    <property type="entry name" value="FliK-like_C_sf"/>
</dbReference>
<dbReference type="AlphaFoldDB" id="A0A1M6SH94"/>
<keyword evidence="3" id="KW-1185">Reference proteome</keyword>
<evidence type="ECO:0000313" key="2">
    <source>
        <dbReference type="EMBL" id="SHK44133.1"/>
    </source>
</evidence>
<keyword evidence="1" id="KW-0175">Coiled coil</keyword>
<dbReference type="RefSeq" id="WP_072890216.1">
    <property type="nucleotide sequence ID" value="NZ_FRAE01000072.1"/>
</dbReference>
<dbReference type="Gene3D" id="3.30.750.140">
    <property type="match status" value="1"/>
</dbReference>
<dbReference type="OrthoDB" id="1946634at2"/>
<evidence type="ECO:0008006" key="4">
    <source>
        <dbReference type="Google" id="ProtNLM"/>
    </source>
</evidence>
<name>A0A1M6SH94_9FIRM</name>
<organism evidence="2 3">
    <name type="scientific">Tepidibacter formicigenes DSM 15518</name>
    <dbReference type="NCBI Taxonomy" id="1123349"/>
    <lineage>
        <taxon>Bacteria</taxon>
        <taxon>Bacillati</taxon>
        <taxon>Bacillota</taxon>
        <taxon>Clostridia</taxon>
        <taxon>Peptostreptococcales</taxon>
        <taxon>Peptostreptococcaceae</taxon>
        <taxon>Tepidibacter</taxon>
    </lineage>
</organism>
<dbReference type="Pfam" id="PF19753">
    <property type="entry name" value="DUF6240"/>
    <property type="match status" value="2"/>
</dbReference>
<evidence type="ECO:0000256" key="1">
    <source>
        <dbReference type="SAM" id="Coils"/>
    </source>
</evidence>
<gene>
    <name evidence="2" type="ORF">SAMN02744037_02346</name>
</gene>
<feature type="coiled-coil region" evidence="1">
    <location>
        <begin position="625"/>
        <end position="652"/>
    </location>
</feature>
<dbReference type="Proteomes" id="UP000242497">
    <property type="component" value="Unassembled WGS sequence"/>
</dbReference>
<dbReference type="InterPro" id="IPR046207">
    <property type="entry name" value="DUF6240"/>
</dbReference>
<accession>A0A1M6SH94</accession>
<proteinExistence type="predicted"/>
<protein>
    <recommendedName>
        <fullName evidence="4">Hook-length control protein FliK</fullName>
    </recommendedName>
</protein>
<evidence type="ECO:0000313" key="3">
    <source>
        <dbReference type="Proteomes" id="UP000242497"/>
    </source>
</evidence>
<reference evidence="3" key="1">
    <citation type="submission" date="2016-11" db="EMBL/GenBank/DDBJ databases">
        <authorList>
            <person name="Varghese N."/>
            <person name="Submissions S."/>
        </authorList>
    </citation>
    <scope>NUCLEOTIDE SEQUENCE [LARGE SCALE GENOMIC DNA]</scope>
    <source>
        <strain evidence="3">DSM 15518</strain>
    </source>
</reference>
<dbReference type="STRING" id="1123349.SAMN02744037_02346"/>
<dbReference type="EMBL" id="FRAE01000072">
    <property type="protein sequence ID" value="SHK44133.1"/>
    <property type="molecule type" value="Genomic_DNA"/>
</dbReference>